<feature type="transmembrane region" description="Helical" evidence="8">
    <location>
        <begin position="331"/>
        <end position="353"/>
    </location>
</feature>
<evidence type="ECO:0000256" key="3">
    <source>
        <dbReference type="ARBA" id="ARBA00022737"/>
    </source>
</evidence>
<dbReference type="GO" id="GO:0007157">
    <property type="term" value="P:heterophilic cell-cell adhesion via plasma membrane cell adhesion molecules"/>
    <property type="evidence" value="ECO:0007669"/>
    <property type="project" value="TreeGrafter"/>
</dbReference>
<dbReference type="PANTHER" id="PTHR23277:SF108">
    <property type="entry name" value="FASCICLIN-3"/>
    <property type="match status" value="1"/>
</dbReference>
<dbReference type="InterPro" id="IPR003599">
    <property type="entry name" value="Ig_sub"/>
</dbReference>
<accession>A0A9Q0YL00</accession>
<feature type="region of interest" description="Disordered" evidence="7">
    <location>
        <begin position="492"/>
        <end position="511"/>
    </location>
</feature>
<dbReference type="InterPro" id="IPR036179">
    <property type="entry name" value="Ig-like_dom_sf"/>
</dbReference>
<keyword evidence="2 9" id="KW-0732">Signal</keyword>
<evidence type="ECO:0000256" key="9">
    <source>
        <dbReference type="SAM" id="SignalP"/>
    </source>
</evidence>
<keyword evidence="8" id="KW-0812">Transmembrane</keyword>
<dbReference type="Proteomes" id="UP001152320">
    <property type="component" value="Chromosome 18"/>
</dbReference>
<dbReference type="PROSITE" id="PS50835">
    <property type="entry name" value="IG_LIKE"/>
    <property type="match status" value="2"/>
</dbReference>
<dbReference type="SMART" id="SM00409">
    <property type="entry name" value="IG"/>
    <property type="match status" value="1"/>
</dbReference>
<dbReference type="OrthoDB" id="10048737at2759"/>
<dbReference type="Gene3D" id="2.60.40.10">
    <property type="entry name" value="Immunoglobulins"/>
    <property type="match status" value="2"/>
</dbReference>
<keyword evidence="8" id="KW-1133">Transmembrane helix</keyword>
<organism evidence="11 12">
    <name type="scientific">Holothuria leucospilota</name>
    <name type="common">Black long sea cucumber</name>
    <name type="synonym">Mertensiothuria leucospilota</name>
    <dbReference type="NCBI Taxonomy" id="206669"/>
    <lineage>
        <taxon>Eukaryota</taxon>
        <taxon>Metazoa</taxon>
        <taxon>Echinodermata</taxon>
        <taxon>Eleutherozoa</taxon>
        <taxon>Echinozoa</taxon>
        <taxon>Holothuroidea</taxon>
        <taxon>Aspidochirotacea</taxon>
        <taxon>Aspidochirotida</taxon>
        <taxon>Holothuriidae</taxon>
        <taxon>Holothuria</taxon>
    </lineage>
</organism>
<feature type="region of interest" description="Disordered" evidence="7">
    <location>
        <begin position="448"/>
        <end position="476"/>
    </location>
</feature>
<keyword evidence="3" id="KW-0677">Repeat</keyword>
<dbReference type="PANTHER" id="PTHR23277">
    <property type="entry name" value="NECTIN-RELATED"/>
    <property type="match status" value="1"/>
</dbReference>
<feature type="region of interest" description="Disordered" evidence="7">
    <location>
        <begin position="518"/>
        <end position="538"/>
    </location>
</feature>
<protein>
    <submittedName>
        <fullName evidence="11">Kin of IRRE-like protein 1</fullName>
    </submittedName>
</protein>
<sequence length="538" mass="59403">MADDSSYRIVVLQILVVFIIFRIESIAGCQDANDLKTNHITTAVGSSVELACNVTDTQFASWLRGVQGLALGPSVYTQWRHSYSLHHASITDSSNYFVYNLVVRKVTEDVEGLYWCKEQGCSKARVNLTVEVPPVIWLEREYSNISNIINVTQNQATDIRCKAVGGKPTVSLLWEINGEDETDGVTSETAPNEVTSILNYRPNINDRIVTCKTSGQIAVPSLRASVNINVLYPPTCHILVHNDSFSMYRVTCVCVANPEVSSSELIVNKFPYDESNTVSLPVTLSAKIYCRAGNGIGVYETPVYTHTPPVTSTTLLTGTQSNKPQSHFPTIIVGLLVVAVVIVTTLVIGFSFYKRSPPLVSTYSAWDRNLGVRTLSSRPPCPSPMVTHRITSVVDDNYAYVPSHEVVVKNGITHEKPKVTLDAVAEGDAYNLQYFEIPRQSTVNAENAYAAADSKEDEIQEDGGDQGPGSSCASSFSDEQYFRSSMNWDIDNLKESEVPASSNIDPYEWTEPNMRETYEWAKPNKGKQKNESLSTMGD</sequence>
<evidence type="ECO:0000256" key="7">
    <source>
        <dbReference type="SAM" id="MobiDB-lite"/>
    </source>
</evidence>
<evidence type="ECO:0000256" key="2">
    <source>
        <dbReference type="ARBA" id="ARBA00022729"/>
    </source>
</evidence>
<dbReference type="GO" id="GO:0007156">
    <property type="term" value="P:homophilic cell adhesion via plasma membrane adhesion molecules"/>
    <property type="evidence" value="ECO:0007669"/>
    <property type="project" value="TreeGrafter"/>
</dbReference>
<dbReference type="InterPro" id="IPR013783">
    <property type="entry name" value="Ig-like_fold"/>
</dbReference>
<keyword evidence="5" id="KW-1015">Disulfide bond</keyword>
<dbReference type="SUPFAM" id="SSF48726">
    <property type="entry name" value="Immunoglobulin"/>
    <property type="match status" value="2"/>
</dbReference>
<evidence type="ECO:0000256" key="4">
    <source>
        <dbReference type="ARBA" id="ARBA00023136"/>
    </source>
</evidence>
<evidence type="ECO:0000256" key="6">
    <source>
        <dbReference type="ARBA" id="ARBA00023180"/>
    </source>
</evidence>
<evidence type="ECO:0000256" key="8">
    <source>
        <dbReference type="SAM" id="Phobius"/>
    </source>
</evidence>
<evidence type="ECO:0000313" key="12">
    <source>
        <dbReference type="Proteomes" id="UP001152320"/>
    </source>
</evidence>
<keyword evidence="4 8" id="KW-0472">Membrane</keyword>
<reference evidence="11" key="1">
    <citation type="submission" date="2021-10" db="EMBL/GenBank/DDBJ databases">
        <title>Tropical sea cucumber genome reveals ecological adaptation and Cuvierian tubules defense mechanism.</title>
        <authorList>
            <person name="Chen T."/>
        </authorList>
    </citation>
    <scope>NUCLEOTIDE SEQUENCE</scope>
    <source>
        <strain evidence="11">Nanhai2018</strain>
        <tissue evidence="11">Muscle</tissue>
    </source>
</reference>
<feature type="chain" id="PRO_5040440448" evidence="9">
    <location>
        <begin position="29"/>
        <end position="538"/>
    </location>
</feature>
<evidence type="ECO:0000256" key="5">
    <source>
        <dbReference type="ARBA" id="ARBA00023157"/>
    </source>
</evidence>
<dbReference type="AlphaFoldDB" id="A0A9Q0YL00"/>
<dbReference type="EMBL" id="JAIZAY010000018">
    <property type="protein sequence ID" value="KAJ8024490.1"/>
    <property type="molecule type" value="Genomic_DNA"/>
</dbReference>
<evidence type="ECO:0000259" key="10">
    <source>
        <dbReference type="PROSITE" id="PS50835"/>
    </source>
</evidence>
<dbReference type="GO" id="GO:0016020">
    <property type="term" value="C:membrane"/>
    <property type="evidence" value="ECO:0007669"/>
    <property type="project" value="UniProtKB-SubCell"/>
</dbReference>
<gene>
    <name evidence="11" type="ORF">HOLleu_34411</name>
</gene>
<dbReference type="GO" id="GO:0005912">
    <property type="term" value="C:adherens junction"/>
    <property type="evidence" value="ECO:0007669"/>
    <property type="project" value="TreeGrafter"/>
</dbReference>
<keyword evidence="6" id="KW-0325">Glycoprotein</keyword>
<dbReference type="InterPro" id="IPR007110">
    <property type="entry name" value="Ig-like_dom"/>
</dbReference>
<name>A0A9Q0YL00_HOLLE</name>
<keyword evidence="12" id="KW-1185">Reference proteome</keyword>
<feature type="compositionally biased region" description="Acidic residues" evidence="7">
    <location>
        <begin position="455"/>
        <end position="464"/>
    </location>
</feature>
<evidence type="ECO:0000256" key="1">
    <source>
        <dbReference type="ARBA" id="ARBA00004370"/>
    </source>
</evidence>
<feature type="signal peptide" evidence="9">
    <location>
        <begin position="1"/>
        <end position="28"/>
    </location>
</feature>
<feature type="domain" description="Ig-like" evidence="10">
    <location>
        <begin position="133"/>
        <end position="227"/>
    </location>
</feature>
<proteinExistence type="predicted"/>
<comment type="caution">
    <text evidence="11">The sequence shown here is derived from an EMBL/GenBank/DDBJ whole genome shotgun (WGS) entry which is preliminary data.</text>
</comment>
<feature type="domain" description="Ig-like" evidence="10">
    <location>
        <begin position="45"/>
        <end position="129"/>
    </location>
</feature>
<comment type="subcellular location">
    <subcellularLocation>
        <location evidence="1">Membrane</location>
    </subcellularLocation>
</comment>
<evidence type="ECO:0000313" key="11">
    <source>
        <dbReference type="EMBL" id="KAJ8024490.1"/>
    </source>
</evidence>
<dbReference type="InterPro" id="IPR051427">
    <property type="entry name" value="Nectin/Nectin-like"/>
</dbReference>